<name>A0A1E4TMS5_PACTA</name>
<dbReference type="Proteomes" id="UP000094236">
    <property type="component" value="Unassembled WGS sequence"/>
</dbReference>
<evidence type="ECO:0000313" key="1">
    <source>
        <dbReference type="EMBL" id="ODV93054.1"/>
    </source>
</evidence>
<keyword evidence="2" id="KW-1185">Reference proteome</keyword>
<gene>
    <name evidence="1" type="ORF">PACTADRAFT_19086</name>
</gene>
<evidence type="ECO:0000313" key="2">
    <source>
        <dbReference type="Proteomes" id="UP000094236"/>
    </source>
</evidence>
<accession>A0A1E4TMS5</accession>
<feature type="non-terminal residue" evidence="1">
    <location>
        <position position="1"/>
    </location>
</feature>
<dbReference type="AlphaFoldDB" id="A0A1E4TMS5"/>
<proteinExistence type="predicted"/>
<reference evidence="2" key="1">
    <citation type="submission" date="2016-05" db="EMBL/GenBank/DDBJ databases">
        <title>Comparative genomics of biotechnologically important yeasts.</title>
        <authorList>
            <consortium name="DOE Joint Genome Institute"/>
            <person name="Riley R."/>
            <person name="Haridas S."/>
            <person name="Wolfe K.H."/>
            <person name="Lopes M.R."/>
            <person name="Hittinger C.T."/>
            <person name="Goker M."/>
            <person name="Salamov A."/>
            <person name="Wisecaver J."/>
            <person name="Long T.M."/>
            <person name="Aerts A.L."/>
            <person name="Barry K."/>
            <person name="Choi C."/>
            <person name="Clum A."/>
            <person name="Coughlan A.Y."/>
            <person name="Deshpande S."/>
            <person name="Douglass A.P."/>
            <person name="Hanson S.J."/>
            <person name="Klenk H.-P."/>
            <person name="Labutti K."/>
            <person name="Lapidus A."/>
            <person name="Lindquist E."/>
            <person name="Lipzen A."/>
            <person name="Meier-Kolthoff J.P."/>
            <person name="Ohm R.A."/>
            <person name="Otillar R.P."/>
            <person name="Pangilinan J."/>
            <person name="Peng Y."/>
            <person name="Rokas A."/>
            <person name="Rosa C.A."/>
            <person name="Scheuner C."/>
            <person name="Sibirny A.A."/>
            <person name="Slot J.C."/>
            <person name="Stielow J.B."/>
            <person name="Sun H."/>
            <person name="Kurtzman C.P."/>
            <person name="Blackwell M."/>
            <person name="Grigoriev I.V."/>
            <person name="Jeffries T.W."/>
        </authorList>
    </citation>
    <scope>NUCLEOTIDE SEQUENCE [LARGE SCALE GENOMIC DNA]</scope>
    <source>
        <strain evidence="2">NRRL Y-2460</strain>
    </source>
</reference>
<protein>
    <submittedName>
        <fullName evidence="1">Uncharacterized protein</fullName>
    </submittedName>
</protein>
<organism evidence="1 2">
    <name type="scientific">Pachysolen tannophilus NRRL Y-2460</name>
    <dbReference type="NCBI Taxonomy" id="669874"/>
    <lineage>
        <taxon>Eukaryota</taxon>
        <taxon>Fungi</taxon>
        <taxon>Dikarya</taxon>
        <taxon>Ascomycota</taxon>
        <taxon>Saccharomycotina</taxon>
        <taxon>Pichiomycetes</taxon>
        <taxon>Pachysolenaceae</taxon>
        <taxon>Pachysolen</taxon>
    </lineage>
</organism>
<dbReference type="EMBL" id="KV454061">
    <property type="protein sequence ID" value="ODV93054.1"/>
    <property type="molecule type" value="Genomic_DNA"/>
</dbReference>
<sequence length="56" mass="6347">CPQIHRIKFLKQKAGAQTLRNTTYLSAVVTNPRKITLSSIFNLFKSCDLLLRVSLV</sequence>